<gene>
    <name evidence="1" type="ORF">D6851_10540</name>
</gene>
<dbReference type="Proteomes" id="UP000284395">
    <property type="component" value="Unassembled WGS sequence"/>
</dbReference>
<dbReference type="AlphaFoldDB" id="A0A420EIM0"/>
<name>A0A420EIM0_9SPHN</name>
<proteinExistence type="predicted"/>
<evidence type="ECO:0000313" key="1">
    <source>
        <dbReference type="EMBL" id="RKF20572.1"/>
    </source>
</evidence>
<organism evidence="1 2">
    <name type="scientific">Altericroceibacterium spongiae</name>
    <dbReference type="NCBI Taxonomy" id="2320269"/>
    <lineage>
        <taxon>Bacteria</taxon>
        <taxon>Pseudomonadati</taxon>
        <taxon>Pseudomonadota</taxon>
        <taxon>Alphaproteobacteria</taxon>
        <taxon>Sphingomonadales</taxon>
        <taxon>Erythrobacteraceae</taxon>
        <taxon>Altericroceibacterium</taxon>
    </lineage>
</organism>
<dbReference type="InterPro" id="IPR021251">
    <property type="entry name" value="DUF2793"/>
</dbReference>
<dbReference type="Pfam" id="PF10983">
    <property type="entry name" value="DUF2793"/>
    <property type="match status" value="1"/>
</dbReference>
<sequence length="152" mass="16261">MPDPLSFTSTSPRFGLPMLFAGQAQKEFFVNEAHSRTDALLHAAIEAEQAEPPTFPEDGQCWLIGPDASGEWVDREGTLACWQAGSWLFIPPRDGMSLLDRSSGQIIRYAGGWKRPSTVTGPSGGDTVDSEARAAIAGLIASLIDAGIFPNI</sequence>
<evidence type="ECO:0000313" key="2">
    <source>
        <dbReference type="Proteomes" id="UP000284395"/>
    </source>
</evidence>
<reference evidence="1 2" key="1">
    <citation type="submission" date="2018-09" db="EMBL/GenBank/DDBJ databases">
        <title>Altererythrobacter spongiae sp. nov., isolated from a marine sponge.</title>
        <authorList>
            <person name="Zhuang L."/>
            <person name="Luo L."/>
        </authorList>
    </citation>
    <scope>NUCLEOTIDE SEQUENCE [LARGE SCALE GENOMIC DNA]</scope>
    <source>
        <strain evidence="1 2">HN-Y73</strain>
    </source>
</reference>
<dbReference type="OrthoDB" id="564699at2"/>
<protein>
    <submittedName>
        <fullName evidence="1">DUF2793 domain-containing protein</fullName>
    </submittedName>
</protein>
<dbReference type="EMBL" id="RAPF01000005">
    <property type="protein sequence ID" value="RKF20572.1"/>
    <property type="molecule type" value="Genomic_DNA"/>
</dbReference>
<accession>A0A420EIM0</accession>
<comment type="caution">
    <text evidence="1">The sequence shown here is derived from an EMBL/GenBank/DDBJ whole genome shotgun (WGS) entry which is preliminary data.</text>
</comment>
<keyword evidence="2" id="KW-1185">Reference proteome</keyword>
<dbReference type="RefSeq" id="WP_120324869.1">
    <property type="nucleotide sequence ID" value="NZ_RAPF01000005.1"/>
</dbReference>